<reference evidence="2" key="2">
    <citation type="journal article" date="2023" name="Proc. Natl. Acad. Sci. U.S.A.">
        <title>A global phylogenomic analysis of the shiitake genus Lentinula.</title>
        <authorList>
            <person name="Sierra-Patev S."/>
            <person name="Min B."/>
            <person name="Naranjo-Ortiz M."/>
            <person name="Looney B."/>
            <person name="Konkel Z."/>
            <person name="Slot J.C."/>
            <person name="Sakamoto Y."/>
            <person name="Steenwyk J.L."/>
            <person name="Rokas A."/>
            <person name="Carro J."/>
            <person name="Camarero S."/>
            <person name="Ferreira P."/>
            <person name="Molpeceres G."/>
            <person name="Ruiz-Duenas F.J."/>
            <person name="Serrano A."/>
            <person name="Henrissat B."/>
            <person name="Drula E."/>
            <person name="Hughes K.W."/>
            <person name="Mata J.L."/>
            <person name="Ishikawa N.K."/>
            <person name="Vargas-Isla R."/>
            <person name="Ushijima S."/>
            <person name="Smith C.A."/>
            <person name="Donoghue J."/>
            <person name="Ahrendt S."/>
            <person name="Andreopoulos W."/>
            <person name="He G."/>
            <person name="LaButti K."/>
            <person name="Lipzen A."/>
            <person name="Ng V."/>
            <person name="Riley R."/>
            <person name="Sandor L."/>
            <person name="Barry K."/>
            <person name="Martinez A.T."/>
            <person name="Xiao Y."/>
            <person name="Gibbons J.G."/>
            <person name="Terashima K."/>
            <person name="Grigoriev I.V."/>
            <person name="Hibbett D."/>
        </authorList>
    </citation>
    <scope>NUCLEOTIDE SEQUENCE</scope>
    <source>
        <strain evidence="2">Sp2 HRB7682 ss15</strain>
    </source>
</reference>
<protein>
    <submittedName>
        <fullName evidence="2">Uncharacterized protein</fullName>
    </submittedName>
</protein>
<reference evidence="2" key="1">
    <citation type="submission" date="2022-08" db="EMBL/GenBank/DDBJ databases">
        <authorList>
            <consortium name="DOE Joint Genome Institute"/>
            <person name="Min B."/>
            <person name="Riley R."/>
            <person name="Sierra-Patev S."/>
            <person name="Naranjo-Ortiz M."/>
            <person name="Looney B."/>
            <person name="Konkel Z."/>
            <person name="Slot J.C."/>
            <person name="Sakamoto Y."/>
            <person name="Steenwyk J.L."/>
            <person name="Rokas A."/>
            <person name="Carro J."/>
            <person name="Camarero S."/>
            <person name="Ferreira P."/>
            <person name="Molpeceres G."/>
            <person name="Ruiz-Duenas F.J."/>
            <person name="Serrano A."/>
            <person name="Henrissat B."/>
            <person name="Drula E."/>
            <person name="Hughes K.W."/>
            <person name="Mata J.L."/>
            <person name="Ishikawa N.K."/>
            <person name="Vargas-Isla R."/>
            <person name="Ushijima S."/>
            <person name="Smith C.A."/>
            <person name="Ahrendt S."/>
            <person name="Andreopoulos W."/>
            <person name="He G."/>
            <person name="Labutti K."/>
            <person name="Lipzen A."/>
            <person name="Ng V."/>
            <person name="Sandor L."/>
            <person name="Barry K."/>
            <person name="Martinez A.T."/>
            <person name="Xiao Y."/>
            <person name="Gibbons J.G."/>
            <person name="Terashima K."/>
            <person name="Hibbett D.S."/>
            <person name="Grigoriev I.V."/>
        </authorList>
    </citation>
    <scope>NUCLEOTIDE SEQUENCE</scope>
    <source>
        <strain evidence="2">Sp2 HRB7682 ss15</strain>
    </source>
</reference>
<keyword evidence="1" id="KW-0732">Signal</keyword>
<feature type="chain" id="PRO_5040933255" evidence="1">
    <location>
        <begin position="22"/>
        <end position="77"/>
    </location>
</feature>
<proteinExistence type="predicted"/>
<sequence length="77" mass="8366">MISQTLLLAFAYPLFLHACGANASACTSSQLNNGYYSVGDHVLQEAIAEIIKNTNAYLELSTPILDLARPSPARRVR</sequence>
<evidence type="ECO:0000256" key="1">
    <source>
        <dbReference type="SAM" id="SignalP"/>
    </source>
</evidence>
<name>A0A9W8ZWQ9_9AGAR</name>
<evidence type="ECO:0000313" key="3">
    <source>
        <dbReference type="Proteomes" id="UP001150238"/>
    </source>
</evidence>
<dbReference type="EMBL" id="JANVFS010000038">
    <property type="protein sequence ID" value="KAJ4468397.1"/>
    <property type="molecule type" value="Genomic_DNA"/>
</dbReference>
<gene>
    <name evidence="2" type="ORF">C8J55DRAFT_564897</name>
</gene>
<dbReference type="Proteomes" id="UP001150238">
    <property type="component" value="Unassembled WGS sequence"/>
</dbReference>
<comment type="caution">
    <text evidence="2">The sequence shown here is derived from an EMBL/GenBank/DDBJ whole genome shotgun (WGS) entry which is preliminary data.</text>
</comment>
<organism evidence="2 3">
    <name type="scientific">Lentinula lateritia</name>
    <dbReference type="NCBI Taxonomy" id="40482"/>
    <lineage>
        <taxon>Eukaryota</taxon>
        <taxon>Fungi</taxon>
        <taxon>Dikarya</taxon>
        <taxon>Basidiomycota</taxon>
        <taxon>Agaricomycotina</taxon>
        <taxon>Agaricomycetes</taxon>
        <taxon>Agaricomycetidae</taxon>
        <taxon>Agaricales</taxon>
        <taxon>Marasmiineae</taxon>
        <taxon>Omphalotaceae</taxon>
        <taxon>Lentinula</taxon>
    </lineage>
</organism>
<feature type="signal peptide" evidence="1">
    <location>
        <begin position="1"/>
        <end position="21"/>
    </location>
</feature>
<accession>A0A9W8ZWQ9</accession>
<evidence type="ECO:0000313" key="2">
    <source>
        <dbReference type="EMBL" id="KAJ4468397.1"/>
    </source>
</evidence>
<dbReference type="AlphaFoldDB" id="A0A9W8ZWQ9"/>